<proteinExistence type="predicted"/>
<feature type="transmembrane region" description="Helical" evidence="2">
    <location>
        <begin position="281"/>
        <end position="304"/>
    </location>
</feature>
<evidence type="ECO:0000313" key="4">
    <source>
        <dbReference type="Proteomes" id="UP000193689"/>
    </source>
</evidence>
<feature type="transmembrane region" description="Helical" evidence="2">
    <location>
        <begin position="344"/>
        <end position="363"/>
    </location>
</feature>
<feature type="region of interest" description="Disordered" evidence="1">
    <location>
        <begin position="415"/>
        <end position="445"/>
    </location>
</feature>
<keyword evidence="2" id="KW-0472">Membrane</keyword>
<name>A0A1Y2DW99_9PEZI</name>
<dbReference type="Pfam" id="PF13593">
    <property type="entry name" value="SBF_like"/>
    <property type="match status" value="1"/>
</dbReference>
<dbReference type="FunCoup" id="A0A1Y2DW99">
    <property type="interactions" value="393"/>
</dbReference>
<feature type="transmembrane region" description="Helical" evidence="2">
    <location>
        <begin position="66"/>
        <end position="85"/>
    </location>
</feature>
<dbReference type="GeneID" id="63772333"/>
<dbReference type="STRING" id="1141098.A0A1Y2DW99"/>
<dbReference type="OrthoDB" id="188035at2759"/>
<dbReference type="AlphaFoldDB" id="A0A1Y2DW99"/>
<dbReference type="InterPro" id="IPR016833">
    <property type="entry name" value="Put_Na-Bile_cotransptr"/>
</dbReference>
<dbReference type="Gene3D" id="1.20.1530.20">
    <property type="match status" value="1"/>
</dbReference>
<keyword evidence="2" id="KW-1133">Transmembrane helix</keyword>
<feature type="transmembrane region" description="Helical" evidence="2">
    <location>
        <begin position="28"/>
        <end position="51"/>
    </location>
</feature>
<dbReference type="RefSeq" id="XP_040715200.1">
    <property type="nucleotide sequence ID" value="XM_040856121.1"/>
</dbReference>
<accession>A0A1Y2DW99</accession>
<keyword evidence="4" id="KW-1185">Reference proteome</keyword>
<feature type="transmembrane region" description="Helical" evidence="2">
    <location>
        <begin position="166"/>
        <end position="189"/>
    </location>
</feature>
<protein>
    <submittedName>
        <fullName evidence="3">Sodium bile acid symporter family protein</fullName>
    </submittedName>
</protein>
<comment type="caution">
    <text evidence="3">The sequence shown here is derived from an EMBL/GenBank/DDBJ whole genome shotgun (WGS) entry which is preliminary data.</text>
</comment>
<dbReference type="PANTHER" id="PTHR18640">
    <property type="entry name" value="SOLUTE CARRIER FAMILY 10 MEMBER 7"/>
    <property type="match status" value="1"/>
</dbReference>
<keyword evidence="2" id="KW-0812">Transmembrane</keyword>
<reference evidence="3 4" key="1">
    <citation type="submission" date="2016-07" db="EMBL/GenBank/DDBJ databases">
        <title>Pervasive Adenine N6-methylation of Active Genes in Fungi.</title>
        <authorList>
            <consortium name="DOE Joint Genome Institute"/>
            <person name="Mondo S.J."/>
            <person name="Dannebaum R.O."/>
            <person name="Kuo R.C."/>
            <person name="Labutti K."/>
            <person name="Haridas S."/>
            <person name="Kuo A."/>
            <person name="Salamov A."/>
            <person name="Ahrendt S.R."/>
            <person name="Lipzen A."/>
            <person name="Sullivan W."/>
            <person name="Andreopoulos W.B."/>
            <person name="Clum A."/>
            <person name="Lindquist E."/>
            <person name="Daum C."/>
            <person name="Ramamoorthy G.K."/>
            <person name="Gryganskyi A."/>
            <person name="Culley D."/>
            <person name="Magnuson J.K."/>
            <person name="James T.Y."/>
            <person name="O'Malley M.A."/>
            <person name="Stajich J.E."/>
            <person name="Spatafora J.W."/>
            <person name="Visel A."/>
            <person name="Grigoriev I.V."/>
        </authorList>
    </citation>
    <scope>NUCLEOTIDE SEQUENCE [LARGE SCALE GENOMIC DNA]</scope>
    <source>
        <strain evidence="3 4">CBS 129021</strain>
    </source>
</reference>
<gene>
    <name evidence="3" type="ORF">BCR38DRAFT_344666</name>
</gene>
<dbReference type="Proteomes" id="UP000193689">
    <property type="component" value="Unassembled WGS sequence"/>
</dbReference>
<organism evidence="3 4">
    <name type="scientific">Pseudomassariella vexata</name>
    <dbReference type="NCBI Taxonomy" id="1141098"/>
    <lineage>
        <taxon>Eukaryota</taxon>
        <taxon>Fungi</taxon>
        <taxon>Dikarya</taxon>
        <taxon>Ascomycota</taxon>
        <taxon>Pezizomycotina</taxon>
        <taxon>Sordariomycetes</taxon>
        <taxon>Xylariomycetidae</taxon>
        <taxon>Amphisphaeriales</taxon>
        <taxon>Pseudomassariaceae</taxon>
        <taxon>Pseudomassariella</taxon>
    </lineage>
</organism>
<sequence length="445" mass="48435">MASEPQADAKPTPDKSRASKVFEVSKKVGNFVLANWLIVGFGLATLLAYFFPHVAAHGGIIRSEYSILYGAIALIFFINGMQLSPQKLRQHIFNWRLHVIVQGIGFVIIPVIQLIVVRIVIVAGGVSSGAIDVSVLVGMIVLAAVPTTVASNVVMTRNCGGDEAAAIIEVVIGNVLGPFISPGLIYGFMPSDAIFDEWRPASPSTLGPMYASVMKQLGLSVLLPLAVGQAIRWVWSKQVEWMLKTFYLAKVASVCMCLLVWSTFSGAFNTGGLYQLSKGSVVFNVIMNLFLYALYTLVCFYAAAPPGFVARPVNNHVADSKWTARLPAIVRRGITIRRLSKEQVVAVCFCGAAKTQALGIPLADAMWSQHTDRVKSLIQIPVLLYTMEQVFVAQFLTILFRWWLERGKKREVDGNSIVSEQPGNMAVSNGRPEEEKKLGGDSGVA</sequence>
<dbReference type="EMBL" id="MCFJ01000008">
    <property type="protein sequence ID" value="ORY63543.1"/>
    <property type="molecule type" value="Genomic_DNA"/>
</dbReference>
<feature type="transmembrane region" description="Helical" evidence="2">
    <location>
        <begin position="97"/>
        <end position="121"/>
    </location>
</feature>
<feature type="transmembrane region" description="Helical" evidence="2">
    <location>
        <begin position="247"/>
        <end position="269"/>
    </location>
</feature>
<evidence type="ECO:0000256" key="1">
    <source>
        <dbReference type="SAM" id="MobiDB-lite"/>
    </source>
</evidence>
<feature type="transmembrane region" description="Helical" evidence="2">
    <location>
        <begin position="209"/>
        <end position="235"/>
    </location>
</feature>
<evidence type="ECO:0000256" key="2">
    <source>
        <dbReference type="SAM" id="Phobius"/>
    </source>
</evidence>
<dbReference type="InterPro" id="IPR038770">
    <property type="entry name" value="Na+/solute_symporter_sf"/>
</dbReference>
<feature type="transmembrane region" description="Helical" evidence="2">
    <location>
        <begin position="133"/>
        <end position="154"/>
    </location>
</feature>
<feature type="transmembrane region" description="Helical" evidence="2">
    <location>
        <begin position="383"/>
        <end position="404"/>
    </location>
</feature>
<dbReference type="PANTHER" id="PTHR18640:SF5">
    <property type="entry name" value="SODIUM_BILE ACID COTRANSPORTER 7"/>
    <property type="match status" value="1"/>
</dbReference>
<evidence type="ECO:0000313" key="3">
    <source>
        <dbReference type="EMBL" id="ORY63543.1"/>
    </source>
</evidence>
<dbReference type="GO" id="GO:0005886">
    <property type="term" value="C:plasma membrane"/>
    <property type="evidence" value="ECO:0007669"/>
    <property type="project" value="TreeGrafter"/>
</dbReference>
<dbReference type="InParanoid" id="A0A1Y2DW99"/>